<dbReference type="EMBL" id="FOZW01000011">
    <property type="protein sequence ID" value="SFT12523.1"/>
    <property type="molecule type" value="Genomic_DNA"/>
</dbReference>
<name>A0A1I6VFJ8_9RHOB</name>
<dbReference type="Pfam" id="PF13276">
    <property type="entry name" value="HTH_21"/>
    <property type="match status" value="1"/>
</dbReference>
<dbReference type="Proteomes" id="UP000199392">
    <property type="component" value="Unassembled WGS sequence"/>
</dbReference>
<dbReference type="AlphaFoldDB" id="A0A1I6VFJ8"/>
<dbReference type="InterPro" id="IPR025948">
    <property type="entry name" value="HTH-like_dom"/>
</dbReference>
<proteinExistence type="predicted"/>
<feature type="domain" description="HTH-like" evidence="1">
    <location>
        <begin position="15"/>
        <end position="52"/>
    </location>
</feature>
<evidence type="ECO:0000313" key="3">
    <source>
        <dbReference type="Proteomes" id="UP000199392"/>
    </source>
</evidence>
<keyword evidence="3" id="KW-1185">Reference proteome</keyword>
<evidence type="ECO:0000259" key="1">
    <source>
        <dbReference type="Pfam" id="PF13276"/>
    </source>
</evidence>
<protein>
    <submittedName>
        <fullName evidence="2">HTH-like domain-containing protein</fullName>
    </submittedName>
</protein>
<organism evidence="2 3">
    <name type="scientific">Alloyangia pacifica</name>
    <dbReference type="NCBI Taxonomy" id="311180"/>
    <lineage>
        <taxon>Bacteria</taxon>
        <taxon>Pseudomonadati</taxon>
        <taxon>Pseudomonadota</taxon>
        <taxon>Alphaproteobacteria</taxon>
        <taxon>Rhodobacterales</taxon>
        <taxon>Roseobacteraceae</taxon>
        <taxon>Alloyangia</taxon>
    </lineage>
</organism>
<reference evidence="3" key="1">
    <citation type="submission" date="2016-10" db="EMBL/GenBank/DDBJ databases">
        <authorList>
            <person name="Varghese N."/>
            <person name="Submissions S."/>
        </authorList>
    </citation>
    <scope>NUCLEOTIDE SEQUENCE [LARGE SCALE GENOMIC DNA]</scope>
    <source>
        <strain evidence="3">DSM 26894</strain>
    </source>
</reference>
<sequence length="59" mass="6954">MAQEFEWYLPEHHTARRGDRKVWRQLAREGFDVARRTEARLMKDMGIQSARHCPRASGG</sequence>
<gene>
    <name evidence="2" type="ORF">SAMN04488050_11123</name>
</gene>
<accession>A0A1I6VFJ8</accession>
<evidence type="ECO:0000313" key="2">
    <source>
        <dbReference type="EMBL" id="SFT12523.1"/>
    </source>
</evidence>